<keyword evidence="4 7" id="KW-0812">Transmembrane</keyword>
<dbReference type="Gene3D" id="2.170.130.10">
    <property type="entry name" value="TonB-dependent receptor, plug domain"/>
    <property type="match status" value="1"/>
</dbReference>
<evidence type="ECO:0000256" key="2">
    <source>
        <dbReference type="ARBA" id="ARBA00022448"/>
    </source>
</evidence>
<dbReference type="SUPFAM" id="SSF49464">
    <property type="entry name" value="Carboxypeptidase regulatory domain-like"/>
    <property type="match status" value="1"/>
</dbReference>
<name>A0ABN1MYQ1_9BACT</name>
<dbReference type="InterPro" id="IPR037066">
    <property type="entry name" value="Plug_dom_sf"/>
</dbReference>
<evidence type="ECO:0000256" key="1">
    <source>
        <dbReference type="ARBA" id="ARBA00004571"/>
    </source>
</evidence>
<evidence type="ECO:0000256" key="5">
    <source>
        <dbReference type="ARBA" id="ARBA00023136"/>
    </source>
</evidence>
<dbReference type="InterPro" id="IPR023996">
    <property type="entry name" value="TonB-dep_OMP_SusC/RagA"/>
</dbReference>
<dbReference type="InterPro" id="IPR008969">
    <property type="entry name" value="CarboxyPept-like_regulatory"/>
</dbReference>
<keyword evidence="10" id="KW-0675">Receptor</keyword>
<keyword evidence="11" id="KW-1185">Reference proteome</keyword>
<evidence type="ECO:0000256" key="7">
    <source>
        <dbReference type="PROSITE-ProRule" id="PRU01360"/>
    </source>
</evidence>
<dbReference type="InterPro" id="IPR036942">
    <property type="entry name" value="Beta-barrel_TonB_sf"/>
</dbReference>
<feature type="chain" id="PRO_5047002295" evidence="8">
    <location>
        <begin position="22"/>
        <end position="995"/>
    </location>
</feature>
<evidence type="ECO:0000313" key="10">
    <source>
        <dbReference type="EMBL" id="GAA0878526.1"/>
    </source>
</evidence>
<dbReference type="Pfam" id="PF13715">
    <property type="entry name" value="CarbopepD_reg_2"/>
    <property type="match status" value="1"/>
</dbReference>
<evidence type="ECO:0000313" key="11">
    <source>
        <dbReference type="Proteomes" id="UP001500469"/>
    </source>
</evidence>
<dbReference type="Gene3D" id="2.60.40.1120">
    <property type="entry name" value="Carboxypeptidase-like, regulatory domain"/>
    <property type="match status" value="1"/>
</dbReference>
<evidence type="ECO:0000256" key="6">
    <source>
        <dbReference type="ARBA" id="ARBA00023237"/>
    </source>
</evidence>
<dbReference type="Proteomes" id="UP001500469">
    <property type="component" value="Unassembled WGS sequence"/>
</dbReference>
<organism evidence="10 11">
    <name type="scientific">Algoriphagus jejuensis</name>
    <dbReference type="NCBI Taxonomy" id="419934"/>
    <lineage>
        <taxon>Bacteria</taxon>
        <taxon>Pseudomonadati</taxon>
        <taxon>Bacteroidota</taxon>
        <taxon>Cytophagia</taxon>
        <taxon>Cytophagales</taxon>
        <taxon>Cyclobacteriaceae</taxon>
        <taxon>Algoriphagus</taxon>
    </lineage>
</organism>
<keyword evidence="2 7" id="KW-0813">Transport</keyword>
<evidence type="ECO:0000256" key="3">
    <source>
        <dbReference type="ARBA" id="ARBA00022452"/>
    </source>
</evidence>
<dbReference type="RefSeq" id="WP_343850011.1">
    <property type="nucleotide sequence ID" value="NZ_BAAAFI010000006.1"/>
</dbReference>
<dbReference type="Pfam" id="PF07715">
    <property type="entry name" value="Plug"/>
    <property type="match status" value="1"/>
</dbReference>
<keyword evidence="8" id="KW-0732">Signal</keyword>
<evidence type="ECO:0000256" key="8">
    <source>
        <dbReference type="SAM" id="SignalP"/>
    </source>
</evidence>
<dbReference type="NCBIfam" id="TIGR04056">
    <property type="entry name" value="OMP_RagA_SusC"/>
    <property type="match status" value="1"/>
</dbReference>
<comment type="subcellular location">
    <subcellularLocation>
        <location evidence="1 7">Cell outer membrane</location>
        <topology evidence="1 7">Multi-pass membrane protein</topology>
    </subcellularLocation>
</comment>
<dbReference type="SUPFAM" id="SSF56935">
    <property type="entry name" value="Porins"/>
    <property type="match status" value="1"/>
</dbReference>
<comment type="caution">
    <text evidence="10">The sequence shown here is derived from an EMBL/GenBank/DDBJ whole genome shotgun (WGS) entry which is preliminary data.</text>
</comment>
<feature type="signal peptide" evidence="8">
    <location>
        <begin position="1"/>
        <end position="21"/>
    </location>
</feature>
<dbReference type="InterPro" id="IPR039426">
    <property type="entry name" value="TonB-dep_rcpt-like"/>
</dbReference>
<dbReference type="Gene3D" id="2.40.170.20">
    <property type="entry name" value="TonB-dependent receptor, beta-barrel domain"/>
    <property type="match status" value="1"/>
</dbReference>
<comment type="similarity">
    <text evidence="7">Belongs to the TonB-dependent receptor family.</text>
</comment>
<evidence type="ECO:0000256" key="4">
    <source>
        <dbReference type="ARBA" id="ARBA00022692"/>
    </source>
</evidence>
<sequence length="995" mass="109311">MEKLKFTLLLLAMVFSTVAWAQVNVTGEVLDDQNQPLPGANVLIKGTTVGVVTDLDGKFSLAVNGTSNTLAISFIGFDTQEVQLDNRSHYVIKLTLSPSSLDEVVVIGYGQVEKKDVTGAIGSVESEDIVRGNPVQAAKAIQGQAAGVIVTKQSNQPGAGYNINIRGLSSIDYSNEPLVVIDGVMGGDLNALNPADIQSMDILKDASSTAIYGSRGANGVIIVTTKRGGKGKPTVSYDGYVGVKTPAHLPDLMNAQQFYQASVTDRQLNGYTQNLPFTSTEMDMVNSGKNTDWIDQISGTALQTSHSIAVGGGSDNTNYHFSGGYLNDGGALQNTKFQRYNIKGSLDSKLTKFLNVGFTANYSVAKTDLGSNEALRSAYRARPTGVAMYDDILNPDENQDFAWNGYAAWMGINDKQVLNPLIEIDPENFQDETRSNTFFGNAYLELIPFEGLSIKSSFSAGIDNSRWGQFRGTMTKDRATTRLPRAFLQTDDLSNFTLDNIITYKKKFGAHDFTVTGVQSTFQERFEELDSSVDEIPYNSLWYAFGTGRPVQLDTRLTERSLLSYMGRVMYGFQDKYLLTVTGRWDGASQLSEGNKWEFFPSAALAWRLGDEEFIKNISAISDLKLRVSYGFVGNSAVAPYSTQARLAKTVYDFDGAPGFGFAPENLADKELTWEKSKELNFGLNMGFLNNRIGGAFEVYFRNTVDLIYNEQIPTSSGFSSVTTNIGEVSNKGVELTLNTVNVDKSRFKWFTNINFAKNVNEVVSIGSAGIQADIATGLFVGHPLQALYDYEFAGIWQLDEKDIASGYKQVPGSVKVVDQNGDGLISTNNGIDDRRVLGSQQPDWTMGMTNKFAYGNFDLSFMIYTSQGALYRNSMLSGTMGEVGTGRYNALNLNYWTVNNPTNDYYGPGVPNPYRTAIQYQDASFVRVSDITFGFTMPRTALDKMGFSKFRMYAQVSNPFVFYDFDGMDPEFNSSTYNDGVPTATYLFGVNVSF</sequence>
<keyword evidence="3 7" id="KW-1134">Transmembrane beta strand</keyword>
<dbReference type="NCBIfam" id="TIGR04057">
    <property type="entry name" value="SusC_RagA_signa"/>
    <property type="match status" value="1"/>
</dbReference>
<feature type="domain" description="TonB-dependent receptor plug" evidence="9">
    <location>
        <begin position="114"/>
        <end position="220"/>
    </location>
</feature>
<keyword evidence="6 7" id="KW-0998">Cell outer membrane</keyword>
<proteinExistence type="inferred from homology"/>
<dbReference type="InterPro" id="IPR012910">
    <property type="entry name" value="Plug_dom"/>
</dbReference>
<dbReference type="InterPro" id="IPR023997">
    <property type="entry name" value="TonB-dep_OMP_SusC/RagA_CS"/>
</dbReference>
<reference evidence="10 11" key="1">
    <citation type="journal article" date="2019" name="Int. J. Syst. Evol. Microbiol.">
        <title>The Global Catalogue of Microorganisms (GCM) 10K type strain sequencing project: providing services to taxonomists for standard genome sequencing and annotation.</title>
        <authorList>
            <consortium name="The Broad Institute Genomics Platform"/>
            <consortium name="The Broad Institute Genome Sequencing Center for Infectious Disease"/>
            <person name="Wu L."/>
            <person name="Ma J."/>
        </authorList>
    </citation>
    <scope>NUCLEOTIDE SEQUENCE [LARGE SCALE GENOMIC DNA]</scope>
    <source>
        <strain evidence="10 11">JCM 16112</strain>
    </source>
</reference>
<protein>
    <submittedName>
        <fullName evidence="10">TonB-dependent receptor</fullName>
    </submittedName>
</protein>
<gene>
    <name evidence="10" type="ORF">GCM10009119_14940</name>
</gene>
<dbReference type="EMBL" id="BAAAFI010000006">
    <property type="protein sequence ID" value="GAA0878526.1"/>
    <property type="molecule type" value="Genomic_DNA"/>
</dbReference>
<keyword evidence="5 7" id="KW-0472">Membrane</keyword>
<dbReference type="PROSITE" id="PS52016">
    <property type="entry name" value="TONB_DEPENDENT_REC_3"/>
    <property type="match status" value="1"/>
</dbReference>
<accession>A0ABN1MYQ1</accession>
<evidence type="ECO:0000259" key="9">
    <source>
        <dbReference type="Pfam" id="PF07715"/>
    </source>
</evidence>